<dbReference type="KEGG" id="avu:BK816_03375"/>
<evidence type="ECO:0000259" key="5">
    <source>
        <dbReference type="PROSITE" id="PS50893"/>
    </source>
</evidence>
<comment type="similarity">
    <text evidence="1">Belongs to the ABC transporter superfamily.</text>
</comment>
<dbReference type="GO" id="GO:0005524">
    <property type="term" value="F:ATP binding"/>
    <property type="evidence" value="ECO:0007669"/>
    <property type="project" value="UniProtKB-KW"/>
</dbReference>
<dbReference type="EMBL" id="CP017812">
    <property type="protein sequence ID" value="AOZ72451.1"/>
    <property type="molecule type" value="Genomic_DNA"/>
</dbReference>
<dbReference type="AlphaFoldDB" id="A0A1D9MJC7"/>
<keyword evidence="4 6" id="KW-0067">ATP-binding</keyword>
<dbReference type="OrthoDB" id="9778870at2"/>
<keyword evidence="3" id="KW-0547">Nucleotide-binding</keyword>
<gene>
    <name evidence="6" type="ORF">BK816_03375</name>
</gene>
<sequence>MEPRISVENVSKHFVLRHRRALKDLAIAALSRKEVGIDRFCAVDQVDFTVNEGETVALLGYNGSGKSTLLKMISGVLRPDDGRVRTRGRVAGLIEVGAGFHPDLTGRENVYLNGAILGMSEAQIDQAYDDIVAFSEIERFMDTEVKFYSSGMFLRLAFSVAVHSDPEVFLIDEILAVGDEPFQKKCISRIKELRESGRTLVIVSHDLDMVSKLCERGILLDHGKMIMDGPTSEVVERMRAGN</sequence>
<dbReference type="GO" id="GO:0016020">
    <property type="term" value="C:membrane"/>
    <property type="evidence" value="ECO:0007669"/>
    <property type="project" value="InterPro"/>
</dbReference>
<dbReference type="InterPro" id="IPR015860">
    <property type="entry name" value="ABC_transpr_TagH-like"/>
</dbReference>
<reference evidence="6 7" key="1">
    <citation type="submission" date="2016-10" db="EMBL/GenBank/DDBJ databases">
        <title>Actinomyces aegypiusis sp. nov., isolated from the Aegypius monachus in Qinghai Tibet Plateau China.</title>
        <authorList>
            <person name="Wang Y."/>
        </authorList>
    </citation>
    <scope>NUCLEOTIDE SEQUENCE [LARGE SCALE GENOMIC DNA]</scope>
    <source>
        <strain evidence="6 7">VUL4_3</strain>
    </source>
</reference>
<dbReference type="InterPro" id="IPR027417">
    <property type="entry name" value="P-loop_NTPase"/>
</dbReference>
<dbReference type="PANTHER" id="PTHR46743:SF2">
    <property type="entry name" value="TEICHOIC ACIDS EXPORT ATP-BINDING PROTEIN TAGH"/>
    <property type="match status" value="1"/>
</dbReference>
<feature type="domain" description="ABC transporter" evidence="5">
    <location>
        <begin position="25"/>
        <end position="240"/>
    </location>
</feature>
<dbReference type="SUPFAM" id="SSF52540">
    <property type="entry name" value="P-loop containing nucleoside triphosphate hydrolases"/>
    <property type="match status" value="1"/>
</dbReference>
<protein>
    <submittedName>
        <fullName evidence="6">ABC transporter ATP-binding protein</fullName>
    </submittedName>
</protein>
<dbReference type="STRING" id="1912795.BK816_03375"/>
<dbReference type="InterPro" id="IPR003593">
    <property type="entry name" value="AAA+_ATPase"/>
</dbReference>
<evidence type="ECO:0000256" key="2">
    <source>
        <dbReference type="ARBA" id="ARBA00022448"/>
    </source>
</evidence>
<dbReference type="GO" id="GO:0140359">
    <property type="term" value="F:ABC-type transporter activity"/>
    <property type="evidence" value="ECO:0007669"/>
    <property type="project" value="InterPro"/>
</dbReference>
<dbReference type="SMART" id="SM00382">
    <property type="entry name" value="AAA"/>
    <property type="match status" value="1"/>
</dbReference>
<evidence type="ECO:0000256" key="4">
    <source>
        <dbReference type="ARBA" id="ARBA00022840"/>
    </source>
</evidence>
<dbReference type="Gene3D" id="3.40.50.300">
    <property type="entry name" value="P-loop containing nucleotide triphosphate hydrolases"/>
    <property type="match status" value="1"/>
</dbReference>
<keyword evidence="2" id="KW-0813">Transport</keyword>
<evidence type="ECO:0000313" key="6">
    <source>
        <dbReference type="EMBL" id="AOZ72451.1"/>
    </source>
</evidence>
<dbReference type="CDD" id="cd03220">
    <property type="entry name" value="ABC_KpsT_Wzt"/>
    <property type="match status" value="1"/>
</dbReference>
<evidence type="ECO:0000256" key="3">
    <source>
        <dbReference type="ARBA" id="ARBA00022741"/>
    </source>
</evidence>
<dbReference type="Proteomes" id="UP000176288">
    <property type="component" value="Chromosome"/>
</dbReference>
<organism evidence="6 7">
    <name type="scientific">Boudabousia tangfeifanii</name>
    <dbReference type="NCBI Taxonomy" id="1912795"/>
    <lineage>
        <taxon>Bacteria</taxon>
        <taxon>Bacillati</taxon>
        <taxon>Actinomycetota</taxon>
        <taxon>Actinomycetes</taxon>
        <taxon>Actinomycetales</taxon>
        <taxon>Actinomycetaceae</taxon>
        <taxon>Boudabousia</taxon>
    </lineage>
</organism>
<proteinExistence type="inferred from homology"/>
<keyword evidence="7" id="KW-1185">Reference proteome</keyword>
<dbReference type="InterPro" id="IPR050683">
    <property type="entry name" value="Bact_Polysacc_Export_ATP-bd"/>
</dbReference>
<dbReference type="PROSITE" id="PS50893">
    <property type="entry name" value="ABC_TRANSPORTER_2"/>
    <property type="match status" value="1"/>
</dbReference>
<evidence type="ECO:0000256" key="1">
    <source>
        <dbReference type="ARBA" id="ARBA00005417"/>
    </source>
</evidence>
<evidence type="ECO:0000313" key="7">
    <source>
        <dbReference type="Proteomes" id="UP000176288"/>
    </source>
</evidence>
<accession>A0A1D9MJC7</accession>
<dbReference type="InterPro" id="IPR003439">
    <property type="entry name" value="ABC_transporter-like_ATP-bd"/>
</dbReference>
<dbReference type="GO" id="GO:0016887">
    <property type="term" value="F:ATP hydrolysis activity"/>
    <property type="evidence" value="ECO:0007669"/>
    <property type="project" value="InterPro"/>
</dbReference>
<name>A0A1D9MJC7_9ACTO</name>
<dbReference type="Pfam" id="PF00005">
    <property type="entry name" value="ABC_tran"/>
    <property type="match status" value="1"/>
</dbReference>
<dbReference type="PANTHER" id="PTHR46743">
    <property type="entry name" value="TEICHOIC ACIDS EXPORT ATP-BINDING PROTEIN TAGH"/>
    <property type="match status" value="1"/>
</dbReference>